<feature type="compositionally biased region" description="Basic and acidic residues" evidence="1">
    <location>
        <begin position="311"/>
        <end position="326"/>
    </location>
</feature>
<evidence type="ECO:0000256" key="1">
    <source>
        <dbReference type="SAM" id="MobiDB-lite"/>
    </source>
</evidence>
<dbReference type="GeneID" id="41328294"/>
<sequence length="760" mass="91079">MEKDNEPDNYRDKYVLENIIKEKQEDFDPSIAEDNSEDDEKWLALDRPQQKFPYAVGYKRNKIPSNNCDSTSKYRRQRINYNQNNIDEADIFHDQMDIEKIKLIEDMAVMFQTEERLQFEHRNNFMYDGYTFPAKWVVTYYLEHEDDLSHSFLHQMQKEMGTSLFANFNLRSLHGWNKIVLKPYTYWQLEGENEVPIAIHYFRKAKIRFKIWPTTKKQAAEPESIISIEEWAEWLVKHQDINWIKVLEKTELHFNEFLRIRAEEEKLLKEERHLQEIKRWAEIAEIEAQRKKSRQRKSDWMNQLDDNIARNKKIEEQRRKEKERKIRERAKKRKNATEELKDLVYMVARADTEIARVDKKIKQIKVQIKRIENERDRYQRKLDYKLKRLQKAIPMPGDIRMKSLYFFEIPQFMELIPFAIVAYGLGIAVKGAYRDIWNISDPAIKKIWEKFGNGLYKHALVSDNNFFDMLFDRKMYLRNLMAGNVTLSREVRVIAMDFPNLYPIGLNRFMRLWKAAAFNEDIYRPQLLTILSDLLKKKVPTGFILSDTPMRTFLLSPMVKVALDFVVPDAEILYYGVKINRTQKSFSIKELGHYFEIDVEKFDLVDMTVREAWDTFAKKDKILAIQNPITDKDRKQFMVRQSLPFVSHYFKNHNLYVTNFPTIVRNFDYKRADYLRAVKKLSSDIKNSNLFQNKSLQEYFTSEKFRNIFQLPENKEVTVSIVTKDSLKIVKKFSTHSTHLKNRHNVEIKKVRNGKRVSLK</sequence>
<reference evidence="2 3" key="2">
    <citation type="journal article" date="2024" name="Int. J. Syst. Evol. Microbiol.">
        <title>Promethearchaeum syntrophicum gen. nov., sp. nov., an anaerobic, obligately syntrophic archaeon, the first isolate of the lineage 'Asgard' archaea, and proposal of the new archaeal phylum Promethearchaeota phyl. nov. and kingdom Promethearchaeati regn. nov.</title>
        <authorList>
            <person name="Imachi H."/>
            <person name="Nobu M.K."/>
            <person name="Kato S."/>
            <person name="Takaki Y."/>
            <person name="Miyazaki M."/>
            <person name="Miyata M."/>
            <person name="Ogawara M."/>
            <person name="Saito Y."/>
            <person name="Sakai S."/>
            <person name="Tahara Y.O."/>
            <person name="Takano Y."/>
            <person name="Tasumi E."/>
            <person name="Uematsu K."/>
            <person name="Yoshimura T."/>
            <person name="Itoh T."/>
            <person name="Ohkuma M."/>
            <person name="Takai K."/>
        </authorList>
    </citation>
    <scope>NUCLEOTIDE SEQUENCE [LARGE SCALE GENOMIC DNA]</scope>
    <source>
        <strain evidence="2 3">MK-D1</strain>
    </source>
</reference>
<name>A0A5B9D5R8_9ARCH</name>
<evidence type="ECO:0000313" key="2">
    <source>
        <dbReference type="EMBL" id="QEE14478.1"/>
    </source>
</evidence>
<feature type="region of interest" description="Disordered" evidence="1">
    <location>
        <begin position="311"/>
        <end position="330"/>
    </location>
</feature>
<dbReference type="RefSeq" id="WP_147661431.1">
    <property type="nucleotide sequence ID" value="NZ_CP042905.2"/>
</dbReference>
<dbReference type="Proteomes" id="UP000321408">
    <property type="component" value="Chromosome"/>
</dbReference>
<gene>
    <name evidence="2" type="ORF">DSAG12_00291</name>
</gene>
<dbReference type="KEGG" id="psyt:DSAG12_00291"/>
<keyword evidence="3" id="KW-1185">Reference proteome</keyword>
<protein>
    <submittedName>
        <fullName evidence="2">Uncharacterized protein</fullName>
    </submittedName>
</protein>
<reference evidence="2 3" key="1">
    <citation type="journal article" date="2020" name="Nature">
        <title>Isolation of an archaeon at the prokaryote-eukaryote interface.</title>
        <authorList>
            <person name="Imachi H."/>
            <person name="Nobu M.K."/>
            <person name="Nakahara N."/>
            <person name="Morono Y."/>
            <person name="Ogawara M."/>
            <person name="Takaki Y."/>
            <person name="Takano Y."/>
            <person name="Uematsu K."/>
            <person name="Ikuta T."/>
            <person name="Ito M."/>
            <person name="Matsui Y."/>
            <person name="Miyazaki M."/>
            <person name="Murata K."/>
            <person name="Saito Y."/>
            <person name="Sakai S."/>
            <person name="Song C."/>
            <person name="Tasumi E."/>
            <person name="Yamanaka Y."/>
            <person name="Yamaguchi T."/>
            <person name="Kamagata Y."/>
            <person name="Tamaki H."/>
            <person name="Takai K."/>
        </authorList>
    </citation>
    <scope>NUCLEOTIDE SEQUENCE [LARGE SCALE GENOMIC DNA]</scope>
    <source>
        <strain evidence="2 3">MK-D1</strain>
    </source>
</reference>
<accession>A0A5B9D5R8</accession>
<organism evidence="2 3">
    <name type="scientific">Promethearchaeum syntrophicum</name>
    <dbReference type="NCBI Taxonomy" id="2594042"/>
    <lineage>
        <taxon>Archaea</taxon>
        <taxon>Promethearchaeati</taxon>
        <taxon>Promethearchaeota</taxon>
        <taxon>Promethearchaeia</taxon>
        <taxon>Promethearchaeales</taxon>
        <taxon>Promethearchaeaceae</taxon>
        <taxon>Promethearchaeum</taxon>
    </lineage>
</organism>
<proteinExistence type="predicted"/>
<evidence type="ECO:0000313" key="3">
    <source>
        <dbReference type="Proteomes" id="UP000321408"/>
    </source>
</evidence>
<dbReference type="EMBL" id="CP042905">
    <property type="protein sequence ID" value="QEE14478.1"/>
    <property type="molecule type" value="Genomic_DNA"/>
</dbReference>
<dbReference type="AlphaFoldDB" id="A0A5B9D5R8"/>